<evidence type="ECO:0000256" key="2">
    <source>
        <dbReference type="ARBA" id="ARBA00022679"/>
    </source>
</evidence>
<feature type="domain" description="Stealth protein CR1 conserved region 1" evidence="5">
    <location>
        <begin position="6"/>
        <end position="31"/>
    </location>
</feature>
<evidence type="ECO:0000259" key="4">
    <source>
        <dbReference type="Pfam" id="PF11380"/>
    </source>
</evidence>
<dbReference type="Pfam" id="PF11380">
    <property type="entry name" value="Stealth_CR2"/>
    <property type="match status" value="1"/>
</dbReference>
<organism evidence="6 7">
    <name type="scientific">Streptococcus gallolyticus</name>
    <dbReference type="NCBI Taxonomy" id="315405"/>
    <lineage>
        <taxon>Bacteria</taxon>
        <taxon>Bacillati</taxon>
        <taxon>Bacillota</taxon>
        <taxon>Bacilli</taxon>
        <taxon>Lactobacillales</taxon>
        <taxon>Streptococcaceae</taxon>
        <taxon>Streptococcus</taxon>
    </lineage>
</organism>
<proteinExistence type="inferred from homology"/>
<name>A0A1I7FPI2_9STRE</name>
<dbReference type="RefSeq" id="WP_074656983.1">
    <property type="nucleotide sequence ID" value="NZ_FOLZ01000001.1"/>
</dbReference>
<dbReference type="Pfam" id="PF17101">
    <property type="entry name" value="Stealth_CR1"/>
    <property type="match status" value="1"/>
</dbReference>
<dbReference type="PANTHER" id="PTHR24045:SF0">
    <property type="entry name" value="N-ACETYLGLUCOSAMINE-1-PHOSPHOTRANSFERASE SUBUNITS ALPHA_BETA"/>
    <property type="match status" value="1"/>
</dbReference>
<dbReference type="InterPro" id="IPR047141">
    <property type="entry name" value="Stealth"/>
</dbReference>
<evidence type="ECO:0000313" key="6">
    <source>
        <dbReference type="EMBL" id="SFU38090.1"/>
    </source>
</evidence>
<keyword evidence="2" id="KW-0808">Transferase</keyword>
<feature type="domain" description="Stealth protein CR2 conserved region 2" evidence="4">
    <location>
        <begin position="43"/>
        <end position="145"/>
    </location>
</feature>
<dbReference type="InterPro" id="IPR031358">
    <property type="entry name" value="Stealth_CR1"/>
</dbReference>
<dbReference type="Proteomes" id="UP000183629">
    <property type="component" value="Unassembled WGS sequence"/>
</dbReference>
<protein>
    <submittedName>
        <fullName evidence="6">Stealth protein CR4, conserved region 4</fullName>
    </submittedName>
</protein>
<dbReference type="GO" id="GO:0016772">
    <property type="term" value="F:transferase activity, transferring phosphorus-containing groups"/>
    <property type="evidence" value="ECO:0007669"/>
    <property type="project" value="InterPro"/>
</dbReference>
<dbReference type="AlphaFoldDB" id="A0A1I7FPI2"/>
<dbReference type="PANTHER" id="PTHR24045">
    <property type="match status" value="1"/>
</dbReference>
<dbReference type="GO" id="GO:0000271">
    <property type="term" value="P:polysaccharide biosynthetic process"/>
    <property type="evidence" value="ECO:0007669"/>
    <property type="project" value="UniProtKB-KW"/>
</dbReference>
<accession>A0A1I7FPI2</accession>
<evidence type="ECO:0000259" key="5">
    <source>
        <dbReference type="Pfam" id="PF17101"/>
    </source>
</evidence>
<comment type="similarity">
    <text evidence="1">Belongs to the stealth family.</text>
</comment>
<sequence length="334" mass="39557">METDNKVDIVLLWVDGNDKEWQEEKNKYLPKEKRIDSTTSEIRFRDWDNLQYIFRGIENFMPWVNKIHFVTYGHLPKWLNLENPKLNIVRHEDFIPKEYLPTFNSHTIELNMHRIPNLSENFIEFNDDMFVIQETKKEDFFVNGKTRDIAALTPFVIKPNGIAPIVVNNLEIINKHFGMGDIKKNKKKWFSPLSGKLLLRTLVFSNWSAINGIYEPHSPIPFKKSTFTEVWDKEFDALHDTCKCKFRDKRNVSPWLMRDWQLMKGEFEPRNIKFSKYTVLPNNKELIIETLKNPQKCKMLCINDSLDIGNFETIQRDVNAALNQLLPNKSSFEI</sequence>
<evidence type="ECO:0000313" key="7">
    <source>
        <dbReference type="Proteomes" id="UP000183629"/>
    </source>
</evidence>
<keyword evidence="3" id="KW-0270">Exopolysaccharide synthesis</keyword>
<evidence type="ECO:0000256" key="1">
    <source>
        <dbReference type="ARBA" id="ARBA00007583"/>
    </source>
</evidence>
<dbReference type="InterPro" id="IPR021520">
    <property type="entry name" value="Stealth_CR2"/>
</dbReference>
<gene>
    <name evidence="6" type="ORF">SAMN05660328_101514</name>
</gene>
<dbReference type="EMBL" id="FPBN01000001">
    <property type="protein sequence ID" value="SFU38090.1"/>
    <property type="molecule type" value="Genomic_DNA"/>
</dbReference>
<reference evidence="7" key="1">
    <citation type="submission" date="2016-10" db="EMBL/GenBank/DDBJ databases">
        <authorList>
            <person name="Varghese N."/>
            <person name="Submissions S."/>
        </authorList>
    </citation>
    <scope>NUCLEOTIDE SEQUENCE [LARGE SCALE GENOMIC DNA]</scope>
    <source>
        <strain evidence="7">LMG 15572</strain>
    </source>
</reference>
<evidence type="ECO:0000256" key="3">
    <source>
        <dbReference type="ARBA" id="ARBA00023169"/>
    </source>
</evidence>
<keyword evidence="7" id="KW-1185">Reference proteome</keyword>